<proteinExistence type="predicted"/>
<feature type="compositionally biased region" description="Polar residues" evidence="1">
    <location>
        <begin position="106"/>
        <end position="115"/>
    </location>
</feature>
<feature type="region of interest" description="Disordered" evidence="1">
    <location>
        <begin position="318"/>
        <end position="407"/>
    </location>
</feature>
<name>A0AAX6M8I7_9PEZI</name>
<dbReference type="PANTHER" id="PTHR48125">
    <property type="entry name" value="LP07818P1"/>
    <property type="match status" value="1"/>
</dbReference>
<dbReference type="EMBL" id="JBANMG010000009">
    <property type="protein sequence ID" value="KAK6948969.1"/>
    <property type="molecule type" value="Genomic_DNA"/>
</dbReference>
<feature type="compositionally biased region" description="Low complexity" evidence="1">
    <location>
        <begin position="622"/>
        <end position="643"/>
    </location>
</feature>
<feature type="compositionally biased region" description="Acidic residues" evidence="1">
    <location>
        <begin position="318"/>
        <end position="336"/>
    </location>
</feature>
<dbReference type="PANTHER" id="PTHR48125:SF12">
    <property type="entry name" value="AT HOOK TRANSCRIPTION FACTOR FAMILY-RELATED"/>
    <property type="match status" value="1"/>
</dbReference>
<feature type="compositionally biased region" description="Basic and acidic residues" evidence="1">
    <location>
        <begin position="171"/>
        <end position="182"/>
    </location>
</feature>
<feature type="region of interest" description="Disordered" evidence="1">
    <location>
        <begin position="1"/>
        <end position="304"/>
    </location>
</feature>
<dbReference type="AlphaFoldDB" id="A0AAX6M8I7"/>
<gene>
    <name evidence="2" type="ORF">Daesc_009041</name>
</gene>
<accession>A0AAX6M8I7</accession>
<feature type="compositionally biased region" description="Low complexity" evidence="1">
    <location>
        <begin position="217"/>
        <end position="249"/>
    </location>
</feature>
<feature type="compositionally biased region" description="Acidic residues" evidence="1">
    <location>
        <begin position="1035"/>
        <end position="1046"/>
    </location>
</feature>
<feature type="compositionally biased region" description="Basic and acidic residues" evidence="1">
    <location>
        <begin position="135"/>
        <end position="144"/>
    </location>
</feature>
<feature type="region of interest" description="Disordered" evidence="1">
    <location>
        <begin position="541"/>
        <end position="1046"/>
    </location>
</feature>
<feature type="compositionally biased region" description="Low complexity" evidence="1">
    <location>
        <begin position="1024"/>
        <end position="1034"/>
    </location>
</feature>
<feature type="compositionally biased region" description="Basic residues" evidence="1">
    <location>
        <begin position="651"/>
        <end position="662"/>
    </location>
</feature>
<protein>
    <submittedName>
        <fullName evidence="2">Uncharacterized protein</fullName>
    </submittedName>
</protein>
<feature type="compositionally biased region" description="Acidic residues" evidence="1">
    <location>
        <begin position="368"/>
        <end position="389"/>
    </location>
</feature>
<evidence type="ECO:0000256" key="1">
    <source>
        <dbReference type="SAM" id="MobiDB-lite"/>
    </source>
</evidence>
<feature type="compositionally biased region" description="Polar residues" evidence="1">
    <location>
        <begin position="698"/>
        <end position="709"/>
    </location>
</feature>
<keyword evidence="3" id="KW-1185">Reference proteome</keyword>
<reference evidence="2 3" key="1">
    <citation type="journal article" date="2024" name="Front Chem Biol">
        <title>Unveiling the potential of Daldinia eschscholtzii MFLUCC 19-0629 through bioactivity and bioinformatics studies for enhanced sustainable agriculture production.</title>
        <authorList>
            <person name="Brooks S."/>
            <person name="Weaver J.A."/>
            <person name="Klomchit A."/>
            <person name="Alharthi S.A."/>
            <person name="Onlamun T."/>
            <person name="Nurani R."/>
            <person name="Vong T.K."/>
            <person name="Alberti F."/>
            <person name="Greco C."/>
        </authorList>
    </citation>
    <scope>NUCLEOTIDE SEQUENCE [LARGE SCALE GENOMIC DNA]</scope>
    <source>
        <strain evidence="2">MFLUCC 19-0629</strain>
    </source>
</reference>
<feature type="compositionally biased region" description="Basic residues" evidence="1">
    <location>
        <begin position="863"/>
        <end position="873"/>
    </location>
</feature>
<feature type="compositionally biased region" description="Polar residues" evidence="1">
    <location>
        <begin position="14"/>
        <end position="29"/>
    </location>
</feature>
<feature type="compositionally biased region" description="Polar residues" evidence="1">
    <location>
        <begin position="798"/>
        <end position="811"/>
    </location>
</feature>
<feature type="compositionally biased region" description="Low complexity" evidence="1">
    <location>
        <begin position="821"/>
        <end position="835"/>
    </location>
</feature>
<feature type="compositionally biased region" description="Polar residues" evidence="1">
    <location>
        <begin position="250"/>
        <end position="264"/>
    </location>
</feature>
<feature type="compositionally biased region" description="Low complexity" evidence="1">
    <location>
        <begin position="918"/>
        <end position="951"/>
    </location>
</feature>
<organism evidence="2 3">
    <name type="scientific">Daldinia eschscholtzii</name>
    <dbReference type="NCBI Taxonomy" id="292717"/>
    <lineage>
        <taxon>Eukaryota</taxon>
        <taxon>Fungi</taxon>
        <taxon>Dikarya</taxon>
        <taxon>Ascomycota</taxon>
        <taxon>Pezizomycotina</taxon>
        <taxon>Sordariomycetes</taxon>
        <taxon>Xylariomycetidae</taxon>
        <taxon>Xylariales</taxon>
        <taxon>Hypoxylaceae</taxon>
        <taxon>Daldinia</taxon>
    </lineage>
</organism>
<evidence type="ECO:0000313" key="3">
    <source>
        <dbReference type="Proteomes" id="UP001369815"/>
    </source>
</evidence>
<sequence>MDPSNGPRGRGRKSSTFPTAFPVTSSPHNSSEQPIQQQPSSAASSFTFTPETPSPSASRETRMRARNLDSTGTMPEDSASKGGRSLRKRPRVDYTFDQLDDIESYGTKSTPSATRTLKRRKTDVAPNENEANEDLEARISRRASEQPQPSSSRKRTARKSTAEPQVYVPEQHIDDAEVRDTIEVGGRQSGDSDESVLRRTSSGSSNNEAKAPIPNMSVDVSTSSEPSQSSKPSETSEPSEPSQPSQDSQHTAPSENLTKPQKSQPEGAVVNGARTQEQEDEAEEDISDTDSDHSESDSLDHLTPYIKGSFVYYPDYQDDELELPGAEAEPEVETEVDNNLAAEVDPNAEAEGNPSAEVNPEADHEAGVELEDGAEAVAAEEDAAVEDTPADTAANSPAAEVETSGTQSVDMKQFRFKQTRDASEFTDLFKDIKSLSPKELYRRVEIANKALVAWQNEYNELRKWTDDYDNSIRYHKEEEAFNRRFKATVARDPNANPIQKDFVVKGARAIDTTEPEVAYAKQQDRIMANVYGFEYDPRADRVGKQDPIAQRTGLGRHGRLRERPKQTAKAAEAEDPNILPGKRTRKPPERFNEGEAASRASTPAPSQRRGRRGAQVQETGDQQQNQIQPQAPVQPTSAPNAAPEPEEKEPPKKKGKGGRPRKNPLPVPESQPTPAPEPEHEEPNPEPQPITNLRPKAQTKTAAKSQTKSGPKAKPAAEPTPQLNIEPQPEPILSLKREAEEAAEEEQPRKRKRKAPTNTTVVVEEEAETNVANGAEPLTPSKPARRTNSRKSDIPSGSFKTATPRTVTSTNHHTEEPRPLTASSTATAETVASTSNYQLREKRQRKFTNDINDDDFIEEPKPKRAKRAPKKVQTKVEDLTPAPEPAPAPRIELKSPSAPKPPTKIKFKVKNQHPAPLPALSTPPLAPSSLAPAHTNNNVNGNANSDNGSNGFAEPNTPDGEIGVDPNKDYNSMTKSEKMSYSMKARWASGSMNTAVAKRRATLAAKKQSAKPPAGANPATLNQGGTPTSRSTPGGDEDDDTTAPRQ</sequence>
<feature type="compositionally biased region" description="Low complexity" evidence="1">
    <location>
        <begin position="30"/>
        <end position="51"/>
    </location>
</feature>
<feature type="compositionally biased region" description="Polar residues" evidence="1">
    <location>
        <begin position="198"/>
        <end position="208"/>
    </location>
</feature>
<comment type="caution">
    <text evidence="2">The sequence shown here is derived from an EMBL/GenBank/DDBJ whole genome shotgun (WGS) entry which is preliminary data.</text>
</comment>
<dbReference type="Proteomes" id="UP001369815">
    <property type="component" value="Unassembled WGS sequence"/>
</dbReference>
<feature type="compositionally biased region" description="Pro residues" evidence="1">
    <location>
        <begin position="663"/>
        <end position="676"/>
    </location>
</feature>
<evidence type="ECO:0000313" key="2">
    <source>
        <dbReference type="EMBL" id="KAK6948969.1"/>
    </source>
</evidence>
<feature type="compositionally biased region" description="Basic and acidic residues" evidence="1">
    <location>
        <begin position="290"/>
        <end position="300"/>
    </location>
</feature>
<feature type="compositionally biased region" description="Acidic residues" evidence="1">
    <location>
        <begin position="278"/>
        <end position="289"/>
    </location>
</feature>